<evidence type="ECO:0000256" key="5">
    <source>
        <dbReference type="ARBA" id="ARBA00023163"/>
    </source>
</evidence>
<dbReference type="InterPro" id="IPR036576">
    <property type="entry name" value="WRKY_dom_sf"/>
</dbReference>
<dbReference type="AlphaFoldDB" id="A0AAV3RAC2"/>
<dbReference type="SMART" id="SM00774">
    <property type="entry name" value="WRKY"/>
    <property type="match status" value="1"/>
</dbReference>
<keyword evidence="2" id="KW-0805">Transcription regulation</keyword>
<dbReference type="FunFam" id="2.20.25.80:FF:000002">
    <property type="entry name" value="probable WRKY transcription factor 31"/>
    <property type="match status" value="1"/>
</dbReference>
<protein>
    <submittedName>
        <fullName evidence="10">DNA-binding transcription factor</fullName>
    </submittedName>
</protein>
<dbReference type="PROSITE" id="PS50811">
    <property type="entry name" value="WRKY"/>
    <property type="match status" value="1"/>
</dbReference>
<dbReference type="EMBL" id="BAABME010008049">
    <property type="protein sequence ID" value="GAA0172276.1"/>
    <property type="molecule type" value="Genomic_DNA"/>
</dbReference>
<comment type="subcellular location">
    <subcellularLocation>
        <location evidence="1">Nucleus</location>
    </subcellularLocation>
</comment>
<sequence>MERWGLRLSTTSSMNPKMDMDFGTGSSTDKPMGEGVVDFFSDRKRDQLDDDLIVKKEFPTAEFDVNTGLQLVTVNTGSDQSTVDDCVSSDVEDKRMKDELIKLQMELEHTHVENQKLRGILTQVTNNYNALHMHLINLMQQQKNASTSETTHHQHEHIDRKMKNQEDRGDIVPRQFMDLGRSSEDLTTNSTSEERTLSIGGDNATKMVMGGREESPESESWAPNKIPRFHNNNSPSSNKGIPDHQVSSTEATMRKARVSVRARSEAPMISDGCQWRKYGQKMAKGNPCPRAYYRCTMAVGCPVRKQVQRCAEDQTILITTYEGTHNHPLPPAAMAMASTTSAAATMLLSGSMPSADGLMNPNFLARTILPCSSSMATISASAPFPTVTLDLTQSPNPLQFQRPQTQMTQFQLPFPTGPQIFPNPSQMPQMFAQQVHNQTKFSGLQLSQGVIEATTQMQQQEAQQHVQPSPNDPSFAETLSAATAAITADPNFTAALAAAISSIIGSAQPNGANNGNTSNNNTTNNGNFPGK</sequence>
<dbReference type="SUPFAM" id="SSF118290">
    <property type="entry name" value="WRKY DNA-binding domain"/>
    <property type="match status" value="1"/>
</dbReference>
<keyword evidence="3" id="KW-0175">Coiled coil</keyword>
<reference evidence="10 11" key="1">
    <citation type="submission" date="2024-01" db="EMBL/GenBank/DDBJ databases">
        <title>The complete chloroplast genome sequence of Lithospermum erythrorhizon: insights into the phylogenetic relationship among Boraginaceae species and the maternal lineages of purple gromwells.</title>
        <authorList>
            <person name="Okada T."/>
            <person name="Watanabe K."/>
        </authorList>
    </citation>
    <scope>NUCLEOTIDE SEQUENCE [LARGE SCALE GENOMIC DNA]</scope>
</reference>
<dbReference type="InterPro" id="IPR003657">
    <property type="entry name" value="WRKY_dom"/>
</dbReference>
<accession>A0AAV3RAC2</accession>
<keyword evidence="11" id="KW-1185">Reference proteome</keyword>
<evidence type="ECO:0000256" key="7">
    <source>
        <dbReference type="ARBA" id="ARBA00061007"/>
    </source>
</evidence>
<proteinExistence type="inferred from homology"/>
<evidence type="ECO:0000259" key="9">
    <source>
        <dbReference type="PROSITE" id="PS50811"/>
    </source>
</evidence>
<dbReference type="GO" id="GO:0003700">
    <property type="term" value="F:DNA-binding transcription factor activity"/>
    <property type="evidence" value="ECO:0007669"/>
    <property type="project" value="InterPro"/>
</dbReference>
<dbReference type="Gene3D" id="2.20.25.80">
    <property type="entry name" value="WRKY domain"/>
    <property type="match status" value="1"/>
</dbReference>
<evidence type="ECO:0000313" key="11">
    <source>
        <dbReference type="Proteomes" id="UP001454036"/>
    </source>
</evidence>
<evidence type="ECO:0000256" key="2">
    <source>
        <dbReference type="ARBA" id="ARBA00023015"/>
    </source>
</evidence>
<feature type="region of interest" description="Disordered" evidence="8">
    <location>
        <begin position="510"/>
        <end position="531"/>
    </location>
</feature>
<organism evidence="10 11">
    <name type="scientific">Lithospermum erythrorhizon</name>
    <name type="common">Purple gromwell</name>
    <name type="synonym">Lithospermum officinale var. erythrorhizon</name>
    <dbReference type="NCBI Taxonomy" id="34254"/>
    <lineage>
        <taxon>Eukaryota</taxon>
        <taxon>Viridiplantae</taxon>
        <taxon>Streptophyta</taxon>
        <taxon>Embryophyta</taxon>
        <taxon>Tracheophyta</taxon>
        <taxon>Spermatophyta</taxon>
        <taxon>Magnoliopsida</taxon>
        <taxon>eudicotyledons</taxon>
        <taxon>Gunneridae</taxon>
        <taxon>Pentapetalae</taxon>
        <taxon>asterids</taxon>
        <taxon>lamiids</taxon>
        <taxon>Boraginales</taxon>
        <taxon>Boraginaceae</taxon>
        <taxon>Boraginoideae</taxon>
        <taxon>Lithospermeae</taxon>
        <taxon>Lithospermum</taxon>
    </lineage>
</organism>
<evidence type="ECO:0000313" key="10">
    <source>
        <dbReference type="EMBL" id="GAA0172276.1"/>
    </source>
</evidence>
<evidence type="ECO:0000256" key="3">
    <source>
        <dbReference type="ARBA" id="ARBA00023054"/>
    </source>
</evidence>
<name>A0AAV3RAC2_LITER</name>
<feature type="region of interest" description="Disordered" evidence="8">
    <location>
        <begin position="214"/>
        <end position="251"/>
    </location>
</feature>
<dbReference type="PANTHER" id="PTHR31429:SF106">
    <property type="entry name" value="WRKY TRANSCRIPTION FACTOR 31-RELATED"/>
    <property type="match status" value="1"/>
</dbReference>
<keyword evidence="6" id="KW-0539">Nucleus</keyword>
<evidence type="ECO:0000256" key="4">
    <source>
        <dbReference type="ARBA" id="ARBA00023125"/>
    </source>
</evidence>
<evidence type="ECO:0000256" key="8">
    <source>
        <dbReference type="SAM" id="MobiDB-lite"/>
    </source>
</evidence>
<feature type="region of interest" description="Disordered" evidence="8">
    <location>
        <begin position="456"/>
        <end position="475"/>
    </location>
</feature>
<evidence type="ECO:0000256" key="6">
    <source>
        <dbReference type="ARBA" id="ARBA00023242"/>
    </source>
</evidence>
<dbReference type="GO" id="GO:0005634">
    <property type="term" value="C:nucleus"/>
    <property type="evidence" value="ECO:0007669"/>
    <property type="project" value="UniProtKB-SubCell"/>
</dbReference>
<feature type="compositionally biased region" description="Polar residues" evidence="8">
    <location>
        <begin position="230"/>
        <end position="251"/>
    </location>
</feature>
<comment type="caution">
    <text evidence="10">The sequence shown here is derived from an EMBL/GenBank/DDBJ whole genome shotgun (WGS) entry which is preliminary data.</text>
</comment>
<keyword evidence="4 10" id="KW-0238">DNA-binding</keyword>
<feature type="region of interest" description="Disordered" evidence="8">
    <location>
        <begin position="1"/>
        <end position="28"/>
    </location>
</feature>
<dbReference type="InterPro" id="IPR044810">
    <property type="entry name" value="WRKY_plant"/>
</dbReference>
<dbReference type="Pfam" id="PF03106">
    <property type="entry name" value="WRKY"/>
    <property type="match status" value="1"/>
</dbReference>
<evidence type="ECO:0000256" key="1">
    <source>
        <dbReference type="ARBA" id="ARBA00004123"/>
    </source>
</evidence>
<keyword evidence="5" id="KW-0804">Transcription</keyword>
<comment type="similarity">
    <text evidence="7">Belongs to the WRKY group II-b family.</text>
</comment>
<dbReference type="GO" id="GO:0043565">
    <property type="term" value="F:sequence-specific DNA binding"/>
    <property type="evidence" value="ECO:0007669"/>
    <property type="project" value="InterPro"/>
</dbReference>
<feature type="domain" description="WRKY" evidence="9">
    <location>
        <begin position="264"/>
        <end position="330"/>
    </location>
</feature>
<gene>
    <name evidence="10" type="ORF">LIER_26129</name>
</gene>
<dbReference type="Proteomes" id="UP001454036">
    <property type="component" value="Unassembled WGS sequence"/>
</dbReference>
<dbReference type="PANTHER" id="PTHR31429">
    <property type="entry name" value="WRKY TRANSCRIPTION FACTOR 36-RELATED"/>
    <property type="match status" value="1"/>
</dbReference>